<proteinExistence type="inferred from homology"/>
<dbReference type="Gene3D" id="3.30.70.100">
    <property type="match status" value="1"/>
</dbReference>
<comment type="similarity">
    <text evidence="5">Belongs to the HIPP family.</text>
</comment>
<evidence type="ECO:0000256" key="2">
    <source>
        <dbReference type="ARBA" id="ARBA00022723"/>
    </source>
</evidence>
<dbReference type="GeneID" id="111020070"/>
<evidence type="ECO:0000256" key="5">
    <source>
        <dbReference type="ARBA" id="ARBA00024045"/>
    </source>
</evidence>
<dbReference type="CDD" id="cd00371">
    <property type="entry name" value="HMA"/>
    <property type="match status" value="1"/>
</dbReference>
<dbReference type="AlphaFoldDB" id="A0A6J1DEK3"/>
<dbReference type="GO" id="GO:0046872">
    <property type="term" value="F:metal ion binding"/>
    <property type="evidence" value="ECO:0007669"/>
    <property type="project" value="UniProtKB-KW"/>
</dbReference>
<dbReference type="InterPro" id="IPR036163">
    <property type="entry name" value="HMA_dom_sf"/>
</dbReference>
<dbReference type="PANTHER" id="PTHR45868">
    <property type="entry name" value="HEAVY METAL-ASSOCIATED ISOPRENYLATED PLANT PROTEIN 33-RELATED"/>
    <property type="match status" value="1"/>
</dbReference>
<name>A0A6J1DEK3_MOMCH</name>
<dbReference type="InterPro" id="IPR006121">
    <property type="entry name" value="HMA_dom"/>
</dbReference>
<evidence type="ECO:0000313" key="8">
    <source>
        <dbReference type="Proteomes" id="UP000504603"/>
    </source>
</evidence>
<keyword evidence="3" id="KW-0449">Lipoprotein</keyword>
<dbReference type="SUPFAM" id="SSF55008">
    <property type="entry name" value="HMA, heavy metal-associated domain"/>
    <property type="match status" value="1"/>
</dbReference>
<dbReference type="PROSITE" id="PS50846">
    <property type="entry name" value="HMA_2"/>
    <property type="match status" value="1"/>
</dbReference>
<evidence type="ECO:0000256" key="4">
    <source>
        <dbReference type="ARBA" id="ARBA00023289"/>
    </source>
</evidence>
<feature type="domain" description="HMA" evidence="7">
    <location>
        <begin position="12"/>
        <end position="75"/>
    </location>
</feature>
<keyword evidence="1" id="KW-0488">Methylation</keyword>
<gene>
    <name evidence="9" type="primary">LOC111020070</name>
</gene>
<evidence type="ECO:0000259" key="7">
    <source>
        <dbReference type="PROSITE" id="PS50846"/>
    </source>
</evidence>
<dbReference type="Proteomes" id="UP000504603">
    <property type="component" value="Unplaced"/>
</dbReference>
<feature type="compositionally biased region" description="Low complexity" evidence="6">
    <location>
        <begin position="236"/>
        <end position="252"/>
    </location>
</feature>
<evidence type="ECO:0000313" key="9">
    <source>
        <dbReference type="RefSeq" id="XP_022152323.1"/>
    </source>
</evidence>
<dbReference type="KEGG" id="mcha:111020070"/>
<keyword evidence="8" id="KW-1185">Reference proteome</keyword>
<feature type="region of interest" description="Disordered" evidence="6">
    <location>
        <begin position="227"/>
        <end position="252"/>
    </location>
</feature>
<dbReference type="RefSeq" id="XP_022152323.1">
    <property type="nucleotide sequence ID" value="XM_022296631.1"/>
</dbReference>
<dbReference type="Pfam" id="PF00403">
    <property type="entry name" value="HMA"/>
    <property type="match status" value="1"/>
</dbReference>
<dbReference type="PANTHER" id="PTHR45868:SF19">
    <property type="entry name" value="HEAVY METAL-ASSOCIATED ISOPRENYLATED PLANT PROTEIN 37"/>
    <property type="match status" value="1"/>
</dbReference>
<dbReference type="OrthoDB" id="689350at2759"/>
<feature type="region of interest" description="Disordered" evidence="6">
    <location>
        <begin position="74"/>
        <end position="110"/>
    </location>
</feature>
<evidence type="ECO:0000256" key="6">
    <source>
        <dbReference type="SAM" id="MobiDB-lite"/>
    </source>
</evidence>
<evidence type="ECO:0000256" key="1">
    <source>
        <dbReference type="ARBA" id="ARBA00022481"/>
    </source>
</evidence>
<evidence type="ECO:0000256" key="3">
    <source>
        <dbReference type="ARBA" id="ARBA00023288"/>
    </source>
</evidence>
<accession>A0A6J1DEK3</accession>
<protein>
    <submittedName>
        <fullName evidence="9">Heavy metal-associated isoprenylated plant protein 37</fullName>
    </submittedName>
</protein>
<sequence>MTKEEDFKLLPFQTCVLRVNVHCDGCRQKVKKLLQRIEGVYQVVIDAENEKVTVLGSVDSATLIKKLVRAGKHAELWSQKPNPSPKPKNKDDKPPNKGPKQPKLTSFNCEGDDIDDCFGGEDGGEGYEAQEFQFLKEKAARLGLLRQQAIEANNAKKGAVGIGQIPGPASGNGKMNNNIINKSGNGKKLDPNQLMGIKSPQSGIDPKAMAAALRMNNPPHFGNGNDGGSGVGGSLNLGEAKRGNNSSNNNNDLNSMMNMAGFNNGANLLNFATPSSIGVNSRSPSQGFHLQQSSGYGYGYQPSSSSGFPMASTGQYHQQPTSNSINGYNQNQNQYHHQQPLMNMINRQGMNQQPQMMYNRAQLIPPNTGYYYNYNASPVQANYPYGYGEAVYQQYGHGYNSNNSAADMFSDENTSSSCSIM</sequence>
<organism evidence="8 9">
    <name type="scientific">Momordica charantia</name>
    <name type="common">Bitter gourd</name>
    <name type="synonym">Balsam pear</name>
    <dbReference type="NCBI Taxonomy" id="3673"/>
    <lineage>
        <taxon>Eukaryota</taxon>
        <taxon>Viridiplantae</taxon>
        <taxon>Streptophyta</taxon>
        <taxon>Embryophyta</taxon>
        <taxon>Tracheophyta</taxon>
        <taxon>Spermatophyta</taxon>
        <taxon>Magnoliopsida</taxon>
        <taxon>eudicotyledons</taxon>
        <taxon>Gunneridae</taxon>
        <taxon>Pentapetalae</taxon>
        <taxon>rosids</taxon>
        <taxon>fabids</taxon>
        <taxon>Cucurbitales</taxon>
        <taxon>Cucurbitaceae</taxon>
        <taxon>Momordiceae</taxon>
        <taxon>Momordica</taxon>
    </lineage>
</organism>
<keyword evidence="4" id="KW-0636">Prenylation</keyword>
<reference evidence="9" key="1">
    <citation type="submission" date="2025-08" db="UniProtKB">
        <authorList>
            <consortium name="RefSeq"/>
        </authorList>
    </citation>
    <scope>IDENTIFICATION</scope>
    <source>
        <strain evidence="9">OHB3-1</strain>
    </source>
</reference>
<keyword evidence="2" id="KW-0479">Metal-binding</keyword>